<evidence type="ECO:0000313" key="3">
    <source>
        <dbReference type="Proteomes" id="UP001165121"/>
    </source>
</evidence>
<keyword evidence="3" id="KW-1185">Reference proteome</keyword>
<feature type="chain" id="PRO_5040947776" evidence="1">
    <location>
        <begin position="24"/>
        <end position="419"/>
    </location>
</feature>
<keyword evidence="1" id="KW-0732">Signal</keyword>
<gene>
    <name evidence="2" type="ORF">Pfra01_002702900</name>
</gene>
<organism evidence="2 3">
    <name type="scientific">Phytophthora fragariaefolia</name>
    <dbReference type="NCBI Taxonomy" id="1490495"/>
    <lineage>
        <taxon>Eukaryota</taxon>
        <taxon>Sar</taxon>
        <taxon>Stramenopiles</taxon>
        <taxon>Oomycota</taxon>
        <taxon>Peronosporomycetes</taxon>
        <taxon>Peronosporales</taxon>
        <taxon>Peronosporaceae</taxon>
        <taxon>Phytophthora</taxon>
    </lineage>
</organism>
<dbReference type="AlphaFoldDB" id="A0A9W6YEL5"/>
<reference evidence="2" key="1">
    <citation type="submission" date="2023-04" db="EMBL/GenBank/DDBJ databases">
        <title>Phytophthora fragariaefolia NBRC 109709.</title>
        <authorList>
            <person name="Ichikawa N."/>
            <person name="Sato H."/>
            <person name="Tonouchi N."/>
        </authorList>
    </citation>
    <scope>NUCLEOTIDE SEQUENCE</scope>
    <source>
        <strain evidence="2">NBRC 109709</strain>
    </source>
</reference>
<evidence type="ECO:0000313" key="2">
    <source>
        <dbReference type="EMBL" id="GMF62011.1"/>
    </source>
</evidence>
<proteinExistence type="predicted"/>
<dbReference type="Proteomes" id="UP001165121">
    <property type="component" value="Unassembled WGS sequence"/>
</dbReference>
<comment type="caution">
    <text evidence="2">The sequence shown here is derived from an EMBL/GenBank/DDBJ whole genome shotgun (WGS) entry which is preliminary data.</text>
</comment>
<dbReference type="EMBL" id="BSXT01006132">
    <property type="protein sequence ID" value="GMF62011.1"/>
    <property type="molecule type" value="Genomic_DNA"/>
</dbReference>
<feature type="signal peptide" evidence="1">
    <location>
        <begin position="1"/>
        <end position="23"/>
    </location>
</feature>
<dbReference type="OrthoDB" id="10261361at2759"/>
<sequence>MRLLHFLFICSLAALFAVDESVASKRSEDVIKSNDKVSLRSLEATRSGVGKDNQHSGERTINLDFKFLNKVFKFLPGTKAFKKASALKKAVAAAEQKRLKETISFALRSEDNLYKYFGELVKMFNGIPSIEQVLPFFRAAGRTGDEITWVRTSFYRYKTILLSRRADNYSGYTGSNGNTGTGYSGSSGGAYGGYTGNAGGYAGGTTGNNGGSTGGHYYSFINGTDQGPSNSTDFSFEDMNSSSSAGNDWDSSFVGFNGSTGEVESGVANVTTFTSTNTYGGLQKSASELVMDRFEGDEQVWHIITAVAVILLVTFTLQLPKILVGAIAENRPTGSLEDAKVTHDLDGEKVPFDDKVYERLLLQGSTTANQACASACYRADHKQYFGSARGYFARILRCRRPANMLQHTIYRPAQQRHGN</sequence>
<evidence type="ECO:0000256" key="1">
    <source>
        <dbReference type="SAM" id="SignalP"/>
    </source>
</evidence>
<protein>
    <submittedName>
        <fullName evidence="2">Unnamed protein product</fullName>
    </submittedName>
</protein>
<name>A0A9W6YEL5_9STRA</name>
<accession>A0A9W6YEL5</accession>